<dbReference type="SUPFAM" id="SSF52058">
    <property type="entry name" value="L domain-like"/>
    <property type="match status" value="1"/>
</dbReference>
<dbReference type="RefSeq" id="WP_188552109.1">
    <property type="nucleotide sequence ID" value="NZ_BMFY01000030.1"/>
</dbReference>
<dbReference type="AlphaFoldDB" id="A0A8J2U1G2"/>
<dbReference type="Pfam" id="PF13306">
    <property type="entry name" value="LRR_5"/>
    <property type="match status" value="1"/>
</dbReference>
<gene>
    <name evidence="2" type="ORF">GCM10011333_34520</name>
</gene>
<dbReference type="PANTHER" id="PTHR45661:SF3">
    <property type="entry name" value="IG-LIKE DOMAIN-CONTAINING PROTEIN"/>
    <property type="match status" value="1"/>
</dbReference>
<comment type="caution">
    <text evidence="2">The sequence shown here is derived from an EMBL/GenBank/DDBJ whole genome shotgun (WGS) entry which is preliminary data.</text>
</comment>
<dbReference type="PANTHER" id="PTHR45661">
    <property type="entry name" value="SURFACE ANTIGEN"/>
    <property type="match status" value="1"/>
</dbReference>
<keyword evidence="3" id="KW-1185">Reference proteome</keyword>
<dbReference type="InterPro" id="IPR053139">
    <property type="entry name" value="Surface_bspA-like"/>
</dbReference>
<evidence type="ECO:0000313" key="2">
    <source>
        <dbReference type="EMBL" id="GGA28978.1"/>
    </source>
</evidence>
<dbReference type="Proteomes" id="UP000616114">
    <property type="component" value="Unassembled WGS sequence"/>
</dbReference>
<feature type="chain" id="PRO_5035176719" description="Leucine rich repeat (LRR) protein" evidence="1">
    <location>
        <begin position="27"/>
        <end position="403"/>
    </location>
</feature>
<sequence>MKDNRRRNVVLGSVGVFSVASLAALAAWTASESVGTQLGSGEFGLQVATAQDRSGEWAWQSGTDATDFAEIGFGELFSDLDWAPGDTHAAPVALRLAPGSTHPALISHRFDGAAGFDDAFIWEYEHAGGAAAPDLDAGIIGDGDYAFALMPGQEVYFELTVEADDIARGQDVTGIWTFTAGQQTEDWDGSDAWRPDTPAEHFHLSGGIISGYDSTAGPSDVVIPAEINGDPVTSIGVDAFRNKNLTSVRIPDSVTSIGEYAFAWNNLAAVTIPDSVTSMGSYAFLFNGLTSVTLGNSVTSIGQGAFNTNQLTEVTIPDSVTSIGHQAFGNNQLTTVTLGNAVTSIGDSAFSPNQLTEVTIPDSVTSIGHQAFRNNPLKLASVHVDTQFSSNAFPTTTDIRIRD</sequence>
<protein>
    <recommendedName>
        <fullName evidence="4">Leucine rich repeat (LRR) protein</fullName>
    </recommendedName>
</protein>
<evidence type="ECO:0008006" key="4">
    <source>
        <dbReference type="Google" id="ProtNLM"/>
    </source>
</evidence>
<dbReference type="EMBL" id="BMFY01000030">
    <property type="protein sequence ID" value="GGA28978.1"/>
    <property type="molecule type" value="Genomic_DNA"/>
</dbReference>
<feature type="signal peptide" evidence="1">
    <location>
        <begin position="1"/>
        <end position="26"/>
    </location>
</feature>
<name>A0A8J2U1G2_9MICO</name>
<proteinExistence type="predicted"/>
<dbReference type="InterPro" id="IPR026906">
    <property type="entry name" value="LRR_5"/>
</dbReference>
<organism evidence="2 3">
    <name type="scientific">Sediminivirga luteola</name>
    <dbReference type="NCBI Taxonomy" id="1774748"/>
    <lineage>
        <taxon>Bacteria</taxon>
        <taxon>Bacillati</taxon>
        <taxon>Actinomycetota</taxon>
        <taxon>Actinomycetes</taxon>
        <taxon>Micrococcales</taxon>
        <taxon>Brevibacteriaceae</taxon>
        <taxon>Sediminivirga</taxon>
    </lineage>
</organism>
<evidence type="ECO:0000313" key="3">
    <source>
        <dbReference type="Proteomes" id="UP000616114"/>
    </source>
</evidence>
<dbReference type="InterPro" id="IPR032675">
    <property type="entry name" value="LRR_dom_sf"/>
</dbReference>
<accession>A0A8J2U1G2</accession>
<keyword evidence="1" id="KW-0732">Signal</keyword>
<evidence type="ECO:0000256" key="1">
    <source>
        <dbReference type="SAM" id="SignalP"/>
    </source>
</evidence>
<reference evidence="2" key="2">
    <citation type="submission" date="2020-09" db="EMBL/GenBank/DDBJ databases">
        <authorList>
            <person name="Sun Q."/>
            <person name="Zhou Y."/>
        </authorList>
    </citation>
    <scope>NUCLEOTIDE SEQUENCE</scope>
    <source>
        <strain evidence="2">CGMCC 1.12785</strain>
    </source>
</reference>
<dbReference type="Gene3D" id="3.80.10.10">
    <property type="entry name" value="Ribonuclease Inhibitor"/>
    <property type="match status" value="2"/>
</dbReference>
<reference evidence="2" key="1">
    <citation type="journal article" date="2014" name="Int. J. Syst. Evol. Microbiol.">
        <title>Complete genome sequence of Corynebacterium casei LMG S-19264T (=DSM 44701T), isolated from a smear-ripened cheese.</title>
        <authorList>
            <consortium name="US DOE Joint Genome Institute (JGI-PGF)"/>
            <person name="Walter F."/>
            <person name="Albersmeier A."/>
            <person name="Kalinowski J."/>
            <person name="Ruckert C."/>
        </authorList>
    </citation>
    <scope>NUCLEOTIDE SEQUENCE</scope>
    <source>
        <strain evidence="2">CGMCC 1.12785</strain>
    </source>
</reference>